<keyword evidence="4 10" id="KW-0498">Mitosis</keyword>
<name>A0A0L0DGW1_THETB</name>
<evidence type="ECO:0000313" key="12">
    <source>
        <dbReference type="EMBL" id="KNC51564.1"/>
    </source>
</evidence>
<sequence length="195" mass="21595">MATAAEANEILNELFDVYNVADDAGSLQQAITLKDEATKLVTQAKTDMRTLIQKMTSEVKDAEGRVEDSAEIRELEERLAELEAEKNELEAAAAAKESTVAELEAKLTAIQDEALVLRERKAQVMAAQKKVSPKVEYSLSLFAEISNIEWDYAAETVKGIVAAKDGMTTKPFNLNPSHHSMFFITNYLWEIVPDA</sequence>
<dbReference type="OrthoDB" id="6432863at2759"/>
<comment type="subunit">
    <text evidence="10">Component of the NDC80 complex.</text>
</comment>
<comment type="subcellular location">
    <subcellularLocation>
        <location evidence="10">Nucleus</location>
    </subcellularLocation>
    <subcellularLocation>
        <location evidence="10">Chromosome</location>
        <location evidence="10">Centromere</location>
        <location evidence="10">Kinetochore</location>
    </subcellularLocation>
</comment>
<evidence type="ECO:0000256" key="10">
    <source>
        <dbReference type="RuleBase" id="RU368011"/>
    </source>
</evidence>
<dbReference type="PANTHER" id="PTHR22142">
    <property type="match status" value="1"/>
</dbReference>
<dbReference type="Pfam" id="PF08286">
    <property type="entry name" value="Spc24"/>
    <property type="match status" value="1"/>
</dbReference>
<dbReference type="GO" id="GO:0005634">
    <property type="term" value="C:nucleus"/>
    <property type="evidence" value="ECO:0007669"/>
    <property type="project" value="UniProtKB-SubCell"/>
</dbReference>
<comment type="similarity">
    <text evidence="1 10">Belongs to the SPC24 family.</text>
</comment>
<keyword evidence="2 10" id="KW-0158">Chromosome</keyword>
<dbReference type="AlphaFoldDB" id="A0A0L0DGW1"/>
<accession>A0A0L0DGW1</accession>
<reference evidence="12 13" key="1">
    <citation type="submission" date="2010-05" db="EMBL/GenBank/DDBJ databases">
        <title>The Genome Sequence of Thecamonas trahens ATCC 50062.</title>
        <authorList>
            <consortium name="The Broad Institute Genome Sequencing Platform"/>
            <person name="Russ C."/>
            <person name="Cuomo C."/>
            <person name="Shea T."/>
            <person name="Young S.K."/>
            <person name="Zeng Q."/>
            <person name="Koehrsen M."/>
            <person name="Haas B."/>
            <person name="Borodovsky M."/>
            <person name="Guigo R."/>
            <person name="Alvarado L."/>
            <person name="Berlin A."/>
            <person name="Bochicchio J."/>
            <person name="Borenstein D."/>
            <person name="Chapman S."/>
            <person name="Chen Z."/>
            <person name="Freedman E."/>
            <person name="Gellesch M."/>
            <person name="Goldberg J."/>
            <person name="Griggs A."/>
            <person name="Gujja S."/>
            <person name="Heilman E."/>
            <person name="Heiman D."/>
            <person name="Hepburn T."/>
            <person name="Howarth C."/>
            <person name="Jen D."/>
            <person name="Larson L."/>
            <person name="Mehta T."/>
            <person name="Park D."/>
            <person name="Pearson M."/>
            <person name="Roberts A."/>
            <person name="Saif S."/>
            <person name="Shenoy N."/>
            <person name="Sisk P."/>
            <person name="Stolte C."/>
            <person name="Sykes S."/>
            <person name="Thomson T."/>
            <person name="Walk T."/>
            <person name="White J."/>
            <person name="Yandava C."/>
            <person name="Burger G."/>
            <person name="Gray M.W."/>
            <person name="Holland P.W.H."/>
            <person name="King N."/>
            <person name="Lang F.B.F."/>
            <person name="Roger A.J."/>
            <person name="Ruiz-Trillo I."/>
            <person name="Lander E."/>
            <person name="Nusbaum C."/>
        </authorList>
    </citation>
    <scope>NUCLEOTIDE SEQUENCE [LARGE SCALE GENOMIC DNA]</scope>
    <source>
        <strain evidence="12 13">ATCC 50062</strain>
    </source>
</reference>
<dbReference type="EMBL" id="GL349468">
    <property type="protein sequence ID" value="KNC51564.1"/>
    <property type="molecule type" value="Genomic_DNA"/>
</dbReference>
<evidence type="ECO:0000256" key="6">
    <source>
        <dbReference type="ARBA" id="ARBA00023054"/>
    </source>
</evidence>
<evidence type="ECO:0000256" key="3">
    <source>
        <dbReference type="ARBA" id="ARBA00022618"/>
    </source>
</evidence>
<dbReference type="GO" id="GO:0031262">
    <property type="term" value="C:Ndc80 complex"/>
    <property type="evidence" value="ECO:0007669"/>
    <property type="project" value="TreeGrafter"/>
</dbReference>
<dbReference type="GO" id="GO:0008017">
    <property type="term" value="F:microtubule binding"/>
    <property type="evidence" value="ECO:0007669"/>
    <property type="project" value="TreeGrafter"/>
</dbReference>
<gene>
    <name evidence="12" type="ORF">AMSG_07464</name>
</gene>
<evidence type="ECO:0000256" key="4">
    <source>
        <dbReference type="ARBA" id="ARBA00022776"/>
    </source>
</evidence>
<dbReference type="GO" id="GO:0007059">
    <property type="term" value="P:chromosome segregation"/>
    <property type="evidence" value="ECO:0007669"/>
    <property type="project" value="TreeGrafter"/>
</dbReference>
<evidence type="ECO:0000256" key="8">
    <source>
        <dbReference type="ARBA" id="ARBA00023306"/>
    </source>
</evidence>
<keyword evidence="3 10" id="KW-0132">Cell division</keyword>
<proteinExistence type="inferred from homology"/>
<feature type="coiled-coil region" evidence="11">
    <location>
        <begin position="65"/>
        <end position="120"/>
    </location>
</feature>
<dbReference type="GeneID" id="25566380"/>
<comment type="function">
    <text evidence="10">Acts as a component of the essential kinetochore-associated NDC80 complex, which is required for chromosome segregation and spindle checkpoint activity.</text>
</comment>
<evidence type="ECO:0000256" key="1">
    <source>
        <dbReference type="ARBA" id="ARBA00007804"/>
    </source>
</evidence>
<evidence type="ECO:0000256" key="2">
    <source>
        <dbReference type="ARBA" id="ARBA00022454"/>
    </source>
</evidence>
<organism evidence="12 13">
    <name type="scientific">Thecamonas trahens ATCC 50062</name>
    <dbReference type="NCBI Taxonomy" id="461836"/>
    <lineage>
        <taxon>Eukaryota</taxon>
        <taxon>Apusozoa</taxon>
        <taxon>Apusomonadida</taxon>
        <taxon>Apusomonadidae</taxon>
        <taxon>Thecamonas</taxon>
    </lineage>
</organism>
<keyword evidence="9 10" id="KW-0137">Centromere</keyword>
<dbReference type="OMA" id="AECHELI"/>
<keyword evidence="6 11" id="KW-0175">Coiled coil</keyword>
<keyword evidence="13" id="KW-1185">Reference proteome</keyword>
<evidence type="ECO:0000256" key="7">
    <source>
        <dbReference type="ARBA" id="ARBA00023242"/>
    </source>
</evidence>
<evidence type="ECO:0000313" key="13">
    <source>
        <dbReference type="Proteomes" id="UP000054408"/>
    </source>
</evidence>
<keyword evidence="5 10" id="KW-0995">Kinetochore</keyword>
<dbReference type="RefSeq" id="XP_013755966.1">
    <property type="nucleotide sequence ID" value="XM_013900512.1"/>
</dbReference>
<keyword evidence="7 10" id="KW-0539">Nucleus</keyword>
<evidence type="ECO:0000256" key="11">
    <source>
        <dbReference type="SAM" id="Coils"/>
    </source>
</evidence>
<dbReference type="Proteomes" id="UP000054408">
    <property type="component" value="Unassembled WGS sequence"/>
</dbReference>
<evidence type="ECO:0000256" key="5">
    <source>
        <dbReference type="ARBA" id="ARBA00022838"/>
    </source>
</evidence>
<protein>
    <recommendedName>
        <fullName evidence="10">Kinetochore protein Spc24</fullName>
    </recommendedName>
</protein>
<dbReference type="InterPro" id="IPR013252">
    <property type="entry name" value="Ndc80_Spc24"/>
</dbReference>
<dbReference type="PANTHER" id="PTHR22142:SF2">
    <property type="entry name" value="KINETOCHORE PROTEIN SPC24"/>
    <property type="match status" value="1"/>
</dbReference>
<dbReference type="Gene3D" id="3.30.160.570">
    <property type="entry name" value="Ncd80 complex, Spc24 subunit"/>
    <property type="match status" value="1"/>
</dbReference>
<dbReference type="GO" id="GO:0051301">
    <property type="term" value="P:cell division"/>
    <property type="evidence" value="ECO:0007669"/>
    <property type="project" value="UniProtKB-UniRule"/>
</dbReference>
<evidence type="ECO:0000256" key="9">
    <source>
        <dbReference type="ARBA" id="ARBA00023328"/>
    </source>
</evidence>
<keyword evidence="8 10" id="KW-0131">Cell cycle</keyword>